<reference evidence="2 3" key="1">
    <citation type="submission" date="2019-01" db="EMBL/GenBank/DDBJ databases">
        <title>Coherence of Microcystis species and biogeography revealed through population genomics.</title>
        <authorList>
            <person name="Perez-Carrascal O.M."/>
            <person name="Terrat Y."/>
            <person name="Giani A."/>
            <person name="Fortin N."/>
            <person name="Tromas N."/>
            <person name="Shapiro B.J."/>
        </authorList>
    </citation>
    <scope>NUCLEOTIDE SEQUENCE [LARGE SCALE GENOMIC DNA]</scope>
    <source>
        <strain evidence="2">Ma_MB_S_20031200_S102</strain>
    </source>
</reference>
<dbReference type="PROSITE" id="PS50943">
    <property type="entry name" value="HTH_CROC1"/>
    <property type="match status" value="1"/>
</dbReference>
<dbReference type="SMART" id="SM00530">
    <property type="entry name" value="HTH_XRE"/>
    <property type="match status" value="1"/>
</dbReference>
<dbReference type="SUPFAM" id="SSF47413">
    <property type="entry name" value="lambda repressor-like DNA-binding domains"/>
    <property type="match status" value="1"/>
</dbReference>
<name>A0A552EQ83_MICAE</name>
<sequence>MSGHRKFSQLTEHFSEERQAAITEKTAQLKVEMALSELRQARQLSQVELAAKLKVKQPAVARLEKRTDMYVSHLRKVIEAMGGELDIIARFPDGEVKIKNFSELIDFSVAPEAGQ</sequence>
<comment type="caution">
    <text evidence="2">The sequence shown here is derived from an EMBL/GenBank/DDBJ whole genome shotgun (WGS) entry which is preliminary data.</text>
</comment>
<dbReference type="AlphaFoldDB" id="A0A552EQ83"/>
<dbReference type="Pfam" id="PF13744">
    <property type="entry name" value="HTH_37"/>
    <property type="match status" value="1"/>
</dbReference>
<proteinExistence type="predicted"/>
<dbReference type="InterPro" id="IPR001387">
    <property type="entry name" value="Cro/C1-type_HTH"/>
</dbReference>
<evidence type="ECO:0000259" key="1">
    <source>
        <dbReference type="PROSITE" id="PS50943"/>
    </source>
</evidence>
<dbReference type="EMBL" id="SFBI01000102">
    <property type="protein sequence ID" value="TRU36632.1"/>
    <property type="molecule type" value="Genomic_DNA"/>
</dbReference>
<evidence type="ECO:0000313" key="3">
    <source>
        <dbReference type="Proteomes" id="UP000317708"/>
    </source>
</evidence>
<dbReference type="GO" id="GO:0003677">
    <property type="term" value="F:DNA binding"/>
    <property type="evidence" value="ECO:0007669"/>
    <property type="project" value="InterPro"/>
</dbReference>
<dbReference type="Gene3D" id="1.10.260.40">
    <property type="entry name" value="lambda repressor-like DNA-binding domains"/>
    <property type="match status" value="1"/>
</dbReference>
<dbReference type="InterPro" id="IPR039554">
    <property type="entry name" value="HigA2-like_HTH"/>
</dbReference>
<accession>A0A552EQ83</accession>
<gene>
    <name evidence="2" type="ORF">EWV92_11925</name>
</gene>
<protein>
    <submittedName>
        <fullName evidence="2">Helix-turn-helix domain-containing protein</fullName>
    </submittedName>
</protein>
<evidence type="ECO:0000313" key="2">
    <source>
        <dbReference type="EMBL" id="TRU36632.1"/>
    </source>
</evidence>
<dbReference type="CDD" id="cd00093">
    <property type="entry name" value="HTH_XRE"/>
    <property type="match status" value="1"/>
</dbReference>
<dbReference type="Proteomes" id="UP000317708">
    <property type="component" value="Unassembled WGS sequence"/>
</dbReference>
<feature type="domain" description="HTH cro/C1-type" evidence="1">
    <location>
        <begin position="35"/>
        <end position="88"/>
    </location>
</feature>
<organism evidence="2 3">
    <name type="scientific">Microcystis aeruginosa Ma_MB_S_20031200_S102</name>
    <dbReference type="NCBI Taxonomy" id="2486254"/>
    <lineage>
        <taxon>Bacteria</taxon>
        <taxon>Bacillati</taxon>
        <taxon>Cyanobacteriota</taxon>
        <taxon>Cyanophyceae</taxon>
        <taxon>Oscillatoriophycideae</taxon>
        <taxon>Chroococcales</taxon>
        <taxon>Microcystaceae</taxon>
        <taxon>Microcystis</taxon>
    </lineage>
</organism>
<dbReference type="InterPro" id="IPR010982">
    <property type="entry name" value="Lambda_DNA-bd_dom_sf"/>
</dbReference>